<organism evidence="1 2">
    <name type="scientific">Microvirga terrae</name>
    <dbReference type="NCBI Taxonomy" id="2740529"/>
    <lineage>
        <taxon>Bacteria</taxon>
        <taxon>Pseudomonadati</taxon>
        <taxon>Pseudomonadota</taxon>
        <taxon>Alphaproteobacteria</taxon>
        <taxon>Hyphomicrobiales</taxon>
        <taxon>Methylobacteriaceae</taxon>
        <taxon>Microvirga</taxon>
    </lineage>
</organism>
<accession>A0ABY5RR67</accession>
<proteinExistence type="predicted"/>
<name>A0ABY5RR67_9HYPH</name>
<dbReference type="Proteomes" id="UP001017257">
    <property type="component" value="Chromosome"/>
</dbReference>
<sequence>MSIRMYDIVCDQATGDVFYGPDGTGAAAQIKFVVVANHLQPSAASFQIG</sequence>
<reference evidence="1" key="1">
    <citation type="submission" date="2022-08" db="EMBL/GenBank/DDBJ databases">
        <title>Microvirga terrae sp. nov., isolated from soil.</title>
        <authorList>
            <person name="Kim K.H."/>
            <person name="Seo Y.L."/>
            <person name="Kim J.M."/>
            <person name="Lee J.K."/>
            <person name="Han D.M."/>
            <person name="Jeon C.O."/>
        </authorList>
    </citation>
    <scope>NUCLEOTIDE SEQUENCE</scope>
    <source>
        <strain evidence="1">R24</strain>
    </source>
</reference>
<dbReference type="EMBL" id="CP102845">
    <property type="protein sequence ID" value="UVF19292.1"/>
    <property type="molecule type" value="Genomic_DNA"/>
</dbReference>
<gene>
    <name evidence="1" type="ORF">HPT29_023140</name>
</gene>
<keyword evidence="2" id="KW-1185">Reference proteome</keyword>
<evidence type="ECO:0000313" key="2">
    <source>
        <dbReference type="Proteomes" id="UP001017257"/>
    </source>
</evidence>
<dbReference type="RefSeq" id="WP_210812651.1">
    <property type="nucleotide sequence ID" value="NZ_CP102845.1"/>
</dbReference>
<evidence type="ECO:0000313" key="1">
    <source>
        <dbReference type="EMBL" id="UVF19292.1"/>
    </source>
</evidence>
<protein>
    <submittedName>
        <fullName evidence="1">Uncharacterized protein</fullName>
    </submittedName>
</protein>